<keyword evidence="4" id="KW-1185">Reference proteome</keyword>
<feature type="region of interest" description="Disordered" evidence="1">
    <location>
        <begin position="45"/>
        <end position="79"/>
    </location>
</feature>
<feature type="signal peptide" evidence="2">
    <location>
        <begin position="1"/>
        <end position="31"/>
    </location>
</feature>
<evidence type="ECO:0000313" key="4">
    <source>
        <dbReference type="Proteomes" id="UP001549291"/>
    </source>
</evidence>
<sequence>MRTALSHARRAMLVAASLAAPLLAVPAPASAEGLFDFFFGGMQRPRPQREVPQQSNSFADPFASQQNPANPQYVPPTRAAAAGGSGPAFCVRTCDGKYFPLMRGLASPAQMCQAFCPATTTKVYFGSSIDGAASQTGERYADSENAFAYRKALRADCTCNGREPVGLAPVDLALDSSLKAGDVIATSDGLVAYTGIRVGNDQAADFTPVASYPGLTAQVRARLGEMKVAPVRAETVAADAPASVEIVREALPDVTVPKTPAQKPAKRAGLD</sequence>
<feature type="chain" id="PRO_5045295777" description="DUF2865 domain-containing protein" evidence="2">
    <location>
        <begin position="32"/>
        <end position="271"/>
    </location>
</feature>
<keyword evidence="2" id="KW-0732">Signal</keyword>
<evidence type="ECO:0008006" key="5">
    <source>
        <dbReference type="Google" id="ProtNLM"/>
    </source>
</evidence>
<dbReference type="EMBL" id="JBEPTQ010000002">
    <property type="protein sequence ID" value="MET4717362.1"/>
    <property type="molecule type" value="Genomic_DNA"/>
</dbReference>
<organism evidence="3 4">
    <name type="scientific">Bradyrhizobium japonicum</name>
    <dbReference type="NCBI Taxonomy" id="375"/>
    <lineage>
        <taxon>Bacteria</taxon>
        <taxon>Pseudomonadati</taxon>
        <taxon>Pseudomonadota</taxon>
        <taxon>Alphaproteobacteria</taxon>
        <taxon>Hyphomicrobiales</taxon>
        <taxon>Nitrobacteraceae</taxon>
        <taxon>Bradyrhizobium</taxon>
    </lineage>
</organism>
<feature type="compositionally biased region" description="Polar residues" evidence="1">
    <location>
        <begin position="55"/>
        <end position="70"/>
    </location>
</feature>
<protein>
    <recommendedName>
        <fullName evidence="5">DUF2865 domain-containing protein</fullName>
    </recommendedName>
</protein>
<proteinExistence type="predicted"/>
<gene>
    <name evidence="3" type="ORF">ABIF63_001468</name>
</gene>
<name>A0ABV2RKA5_BRAJP</name>
<dbReference type="Proteomes" id="UP001549291">
    <property type="component" value="Unassembled WGS sequence"/>
</dbReference>
<dbReference type="Pfam" id="PF11064">
    <property type="entry name" value="DUF2865"/>
    <property type="match status" value="1"/>
</dbReference>
<dbReference type="InterPro" id="IPR021293">
    <property type="entry name" value="DUF2865"/>
</dbReference>
<accession>A0ABV2RKA5</accession>
<reference evidence="3 4" key="1">
    <citation type="submission" date="2024-06" db="EMBL/GenBank/DDBJ databases">
        <title>Genomic Encyclopedia of Type Strains, Phase V (KMG-V): Genome sequencing to study the core and pangenomes of soil and plant-associated prokaryotes.</title>
        <authorList>
            <person name="Whitman W."/>
        </authorList>
    </citation>
    <scope>NUCLEOTIDE SEQUENCE [LARGE SCALE GENOMIC DNA]</scope>
    <source>
        <strain evidence="3 4">USDA 160</strain>
    </source>
</reference>
<evidence type="ECO:0000313" key="3">
    <source>
        <dbReference type="EMBL" id="MET4717362.1"/>
    </source>
</evidence>
<comment type="caution">
    <text evidence="3">The sequence shown here is derived from an EMBL/GenBank/DDBJ whole genome shotgun (WGS) entry which is preliminary data.</text>
</comment>
<evidence type="ECO:0000256" key="1">
    <source>
        <dbReference type="SAM" id="MobiDB-lite"/>
    </source>
</evidence>
<evidence type="ECO:0000256" key="2">
    <source>
        <dbReference type="SAM" id="SignalP"/>
    </source>
</evidence>